<dbReference type="Gene3D" id="1.10.3210.10">
    <property type="entry name" value="Hypothetical protein af1432"/>
    <property type="match status" value="1"/>
</dbReference>
<dbReference type="InterPro" id="IPR052020">
    <property type="entry name" value="Cyclic_di-GMP/3'3'-cGAMP_PDE"/>
</dbReference>
<evidence type="ECO:0000259" key="1">
    <source>
        <dbReference type="PROSITE" id="PS50110"/>
    </source>
</evidence>
<dbReference type="Pfam" id="PF13487">
    <property type="entry name" value="HD_5"/>
    <property type="match status" value="1"/>
</dbReference>
<dbReference type="PANTHER" id="PTHR45228">
    <property type="entry name" value="CYCLIC DI-GMP PHOSPHODIESTERASE TM_0186-RELATED"/>
    <property type="match status" value="1"/>
</dbReference>
<dbReference type="InterPro" id="IPR006675">
    <property type="entry name" value="HDIG_dom"/>
</dbReference>
<feature type="domain" description="Response regulatory" evidence="1">
    <location>
        <begin position="4"/>
        <end position="117"/>
    </location>
</feature>
<dbReference type="PROSITE" id="PS51832">
    <property type="entry name" value="HD_GYP"/>
    <property type="match status" value="1"/>
</dbReference>
<evidence type="ECO:0000259" key="2">
    <source>
        <dbReference type="PROSITE" id="PS51832"/>
    </source>
</evidence>
<dbReference type="CDD" id="cd00077">
    <property type="entry name" value="HDc"/>
    <property type="match status" value="1"/>
</dbReference>
<dbReference type="GO" id="GO:0016787">
    <property type="term" value="F:hydrolase activity"/>
    <property type="evidence" value="ECO:0007669"/>
    <property type="project" value="UniProtKB-KW"/>
</dbReference>
<dbReference type="InterPro" id="IPR001789">
    <property type="entry name" value="Sig_transdc_resp-reg_receiver"/>
</dbReference>
<dbReference type="GO" id="GO:0000160">
    <property type="term" value="P:phosphorelay signal transduction system"/>
    <property type="evidence" value="ECO:0007669"/>
    <property type="project" value="InterPro"/>
</dbReference>
<keyword evidence="3" id="KW-0378">Hydrolase</keyword>
<dbReference type="Pfam" id="PF00072">
    <property type="entry name" value="Response_reg"/>
    <property type="match status" value="1"/>
</dbReference>
<protein>
    <submittedName>
        <fullName evidence="3">Metal dependent phosphohydrolase</fullName>
    </submittedName>
</protein>
<name>A0A3B0VNM2_9ZZZZ</name>
<dbReference type="AlphaFoldDB" id="A0A3B0VNM2"/>
<dbReference type="Gene3D" id="3.40.50.2300">
    <property type="match status" value="1"/>
</dbReference>
<dbReference type="SMART" id="SM00448">
    <property type="entry name" value="REC"/>
    <property type="match status" value="1"/>
</dbReference>
<evidence type="ECO:0000313" key="3">
    <source>
        <dbReference type="EMBL" id="VAW41883.1"/>
    </source>
</evidence>
<organism evidence="3">
    <name type="scientific">hydrothermal vent metagenome</name>
    <dbReference type="NCBI Taxonomy" id="652676"/>
    <lineage>
        <taxon>unclassified sequences</taxon>
        <taxon>metagenomes</taxon>
        <taxon>ecological metagenomes</taxon>
    </lineage>
</organism>
<dbReference type="EMBL" id="UOEY01000139">
    <property type="protein sequence ID" value="VAW41883.1"/>
    <property type="molecule type" value="Genomic_DNA"/>
</dbReference>
<dbReference type="PANTHER" id="PTHR45228:SF4">
    <property type="entry name" value="LIPOPROTEIN"/>
    <property type="match status" value="1"/>
</dbReference>
<feature type="domain" description="HD-GYP" evidence="2">
    <location>
        <begin position="159"/>
        <end position="348"/>
    </location>
</feature>
<dbReference type="InterPro" id="IPR011006">
    <property type="entry name" value="CheY-like_superfamily"/>
</dbReference>
<dbReference type="SUPFAM" id="SSF109604">
    <property type="entry name" value="HD-domain/PDEase-like"/>
    <property type="match status" value="1"/>
</dbReference>
<reference evidence="3" key="1">
    <citation type="submission" date="2018-06" db="EMBL/GenBank/DDBJ databases">
        <authorList>
            <person name="Zhirakovskaya E."/>
        </authorList>
    </citation>
    <scope>NUCLEOTIDE SEQUENCE</scope>
</reference>
<accession>A0A3B0VNM2</accession>
<dbReference type="InterPro" id="IPR003607">
    <property type="entry name" value="HD/PDEase_dom"/>
</dbReference>
<dbReference type="SUPFAM" id="SSF52172">
    <property type="entry name" value="CheY-like"/>
    <property type="match status" value="1"/>
</dbReference>
<sequence length="348" mass="39713">MASKILIADDDDLVRNAVQQILIMFDYDVVAVQSGREVLDQINDDFDVIVLDINMPDMDGFETLDGLNRKKSDVPVIFLTGAGSMDYAVKAINLGAYDFMTKPIEDIEFFHVKIKRAIEKRNFVRHEKNYRLNLEKEVREKTRELAERNVLLEQYGHQLENAAVEVMTSLQTALEEKDEYTAGHTRRVTDYAMLLGEKLGLSREDMVVLRRASQFHDIGKLVIDLSCIQKPGKLTTDEWELIKKHPTVGANIIQPFTFIDRERNIILHHHERLDGNGYPEGIGGDELDTLTRIITVADSYDAMTSRRNYRRNLSPVEAVAELRRCAGTQFDPDLVEVFCHAVLTEPSC</sequence>
<dbReference type="SMART" id="SM00471">
    <property type="entry name" value="HDc"/>
    <property type="match status" value="1"/>
</dbReference>
<dbReference type="PROSITE" id="PS50110">
    <property type="entry name" value="RESPONSE_REGULATORY"/>
    <property type="match status" value="1"/>
</dbReference>
<proteinExistence type="predicted"/>
<gene>
    <name evidence="3" type="ORF">MNBD_DELTA04-1551</name>
</gene>
<dbReference type="NCBIfam" id="TIGR00277">
    <property type="entry name" value="HDIG"/>
    <property type="match status" value="1"/>
</dbReference>
<dbReference type="InterPro" id="IPR037522">
    <property type="entry name" value="HD_GYP_dom"/>
</dbReference>